<feature type="domain" description="Aldehyde dehydrogenase" evidence="9">
    <location>
        <begin position="34"/>
        <end position="488"/>
    </location>
</feature>
<dbReference type="PANTHER" id="PTHR43353:SF6">
    <property type="entry name" value="CYTOPLASMIC ALDEHYDE DEHYDROGENASE (EUROFUNG)"/>
    <property type="match status" value="1"/>
</dbReference>
<dbReference type="AlphaFoldDB" id="A0A9W9K943"/>
<dbReference type="FunFam" id="3.40.309.10:FF:000004">
    <property type="entry name" value="Succinate-semialdehyde dehydrogenase I"/>
    <property type="match status" value="1"/>
</dbReference>
<evidence type="ECO:0000256" key="4">
    <source>
        <dbReference type="ARBA" id="ARBA00050387"/>
    </source>
</evidence>
<dbReference type="CDD" id="cd07103">
    <property type="entry name" value="ALDH_F5_SSADH_GabD"/>
    <property type="match status" value="1"/>
</dbReference>
<accession>A0A9W9K943</accession>
<dbReference type="PROSITE" id="PS00687">
    <property type="entry name" value="ALDEHYDE_DEHYDR_GLU"/>
    <property type="match status" value="1"/>
</dbReference>
<keyword evidence="11" id="KW-1185">Reference proteome</keyword>
<evidence type="ECO:0000313" key="11">
    <source>
        <dbReference type="Proteomes" id="UP001149165"/>
    </source>
</evidence>
<comment type="pathway">
    <text evidence="1">Amino-acid degradation; 4-aminobutanoate degradation.</text>
</comment>
<evidence type="ECO:0000256" key="8">
    <source>
        <dbReference type="RuleBase" id="RU003345"/>
    </source>
</evidence>
<dbReference type="InterPro" id="IPR050740">
    <property type="entry name" value="Aldehyde_DH_Superfamily"/>
</dbReference>
<dbReference type="PANTHER" id="PTHR43353">
    <property type="entry name" value="SUCCINATE-SEMIALDEHYDE DEHYDROGENASE, MITOCHONDRIAL"/>
    <property type="match status" value="1"/>
</dbReference>
<dbReference type="EMBL" id="JAPQKH010000005">
    <property type="protein sequence ID" value="KAJ5097156.1"/>
    <property type="molecule type" value="Genomic_DNA"/>
</dbReference>
<evidence type="ECO:0000256" key="3">
    <source>
        <dbReference type="ARBA" id="ARBA00023002"/>
    </source>
</evidence>
<dbReference type="PROSITE" id="PS00070">
    <property type="entry name" value="ALDEHYDE_DEHYDR_CYS"/>
    <property type="match status" value="1"/>
</dbReference>
<dbReference type="InterPro" id="IPR016163">
    <property type="entry name" value="Ald_DH_C"/>
</dbReference>
<dbReference type="Proteomes" id="UP001149165">
    <property type="component" value="Unassembled WGS sequence"/>
</dbReference>
<evidence type="ECO:0000256" key="6">
    <source>
        <dbReference type="ARBA" id="ARBA00067047"/>
    </source>
</evidence>
<dbReference type="InterPro" id="IPR029510">
    <property type="entry name" value="Ald_DH_CS_GLU"/>
</dbReference>
<dbReference type="GO" id="GO:0009450">
    <property type="term" value="P:gamma-aminobutyric acid catabolic process"/>
    <property type="evidence" value="ECO:0007669"/>
    <property type="project" value="TreeGrafter"/>
</dbReference>
<organism evidence="10 11">
    <name type="scientific">Penicillium angulare</name>
    <dbReference type="NCBI Taxonomy" id="116970"/>
    <lineage>
        <taxon>Eukaryota</taxon>
        <taxon>Fungi</taxon>
        <taxon>Dikarya</taxon>
        <taxon>Ascomycota</taxon>
        <taxon>Pezizomycotina</taxon>
        <taxon>Eurotiomycetes</taxon>
        <taxon>Eurotiomycetidae</taxon>
        <taxon>Eurotiales</taxon>
        <taxon>Aspergillaceae</taxon>
        <taxon>Penicillium</taxon>
    </lineage>
</organism>
<keyword evidence="3 8" id="KW-0560">Oxidoreductase</keyword>
<dbReference type="FunFam" id="3.40.605.10:FF:000005">
    <property type="entry name" value="Succinate-semialdehyde dehydrogenase I"/>
    <property type="match status" value="1"/>
</dbReference>
<evidence type="ECO:0000259" key="9">
    <source>
        <dbReference type="Pfam" id="PF00171"/>
    </source>
</evidence>
<dbReference type="InterPro" id="IPR016162">
    <property type="entry name" value="Ald_DH_N"/>
</dbReference>
<dbReference type="SUPFAM" id="SSF53720">
    <property type="entry name" value="ALDH-like"/>
    <property type="match status" value="1"/>
</dbReference>
<comment type="similarity">
    <text evidence="2 8">Belongs to the aldehyde dehydrogenase family.</text>
</comment>
<dbReference type="InterPro" id="IPR016161">
    <property type="entry name" value="Ald_DH/histidinol_DH"/>
</dbReference>
<reference evidence="10" key="2">
    <citation type="journal article" date="2023" name="IMA Fungus">
        <title>Comparative genomic study of the Penicillium genus elucidates a diverse pangenome and 15 lateral gene transfer events.</title>
        <authorList>
            <person name="Petersen C."/>
            <person name="Sorensen T."/>
            <person name="Nielsen M.R."/>
            <person name="Sondergaard T.E."/>
            <person name="Sorensen J.L."/>
            <person name="Fitzpatrick D.A."/>
            <person name="Frisvad J.C."/>
            <person name="Nielsen K.L."/>
        </authorList>
    </citation>
    <scope>NUCLEOTIDE SEQUENCE</scope>
    <source>
        <strain evidence="10">IBT 30069</strain>
    </source>
</reference>
<dbReference type="InterPro" id="IPR015590">
    <property type="entry name" value="Aldehyde_DH_dom"/>
</dbReference>
<dbReference type="Gene3D" id="3.40.605.10">
    <property type="entry name" value="Aldehyde Dehydrogenase, Chain A, domain 1"/>
    <property type="match status" value="1"/>
</dbReference>
<dbReference type="Gene3D" id="3.40.309.10">
    <property type="entry name" value="Aldehyde Dehydrogenase, Chain A, domain 2"/>
    <property type="match status" value="1"/>
</dbReference>
<dbReference type="InterPro" id="IPR016160">
    <property type="entry name" value="Ald_DH_CS_CYS"/>
</dbReference>
<name>A0A9W9K943_9EURO</name>
<comment type="catalytic activity">
    <reaction evidence="5">
        <text>succinate semialdehyde + NAD(+) + H2O = succinate + NADH + 2 H(+)</text>
        <dbReference type="Rhea" id="RHEA:13217"/>
        <dbReference type="ChEBI" id="CHEBI:15377"/>
        <dbReference type="ChEBI" id="CHEBI:15378"/>
        <dbReference type="ChEBI" id="CHEBI:30031"/>
        <dbReference type="ChEBI" id="CHEBI:57540"/>
        <dbReference type="ChEBI" id="CHEBI:57706"/>
        <dbReference type="ChEBI" id="CHEBI:57945"/>
        <dbReference type="EC" id="1.2.1.16"/>
    </reaction>
</comment>
<protein>
    <recommendedName>
        <fullName evidence="6">succinate-semialdehyde dehydrogenase [NAD(P)(+)]</fullName>
        <ecNumber evidence="6">1.2.1.16</ecNumber>
    </recommendedName>
</protein>
<evidence type="ECO:0000256" key="5">
    <source>
        <dbReference type="ARBA" id="ARBA00052698"/>
    </source>
</evidence>
<reference evidence="10" key="1">
    <citation type="submission" date="2022-11" db="EMBL/GenBank/DDBJ databases">
        <authorList>
            <person name="Petersen C."/>
        </authorList>
    </citation>
    <scope>NUCLEOTIDE SEQUENCE</scope>
    <source>
        <strain evidence="10">IBT 30069</strain>
    </source>
</reference>
<evidence type="ECO:0000256" key="7">
    <source>
        <dbReference type="PROSITE-ProRule" id="PRU10007"/>
    </source>
</evidence>
<gene>
    <name evidence="10" type="ORF">N7456_007877</name>
</gene>
<evidence type="ECO:0000256" key="2">
    <source>
        <dbReference type="ARBA" id="ARBA00009986"/>
    </source>
</evidence>
<evidence type="ECO:0000256" key="1">
    <source>
        <dbReference type="ARBA" id="ARBA00005176"/>
    </source>
</evidence>
<dbReference type="GO" id="GO:0004777">
    <property type="term" value="F:succinate-semialdehyde dehydrogenase (NAD+) activity"/>
    <property type="evidence" value="ECO:0007669"/>
    <property type="project" value="TreeGrafter"/>
</dbReference>
<dbReference type="EC" id="1.2.1.16" evidence="6"/>
<dbReference type="OrthoDB" id="310895at2759"/>
<sequence>MVLFLCPESIDLRDNTLLRYVTFGTDGDERTPEAKETFSVINPATENVICRLPDLNEDATLDAVQAVVKASRVVGSDLSPQDRSDILLAWKALMIENIEDLAKIITSENGKPLTEARAEVHYAANFLGWFAGEALRIEGSVPRPSDRANRVVVIRQPVGPVAVITPWNFPAAMITRKVGAAFAAGCGSVVKPAAETPLTAIAIAELARRAGVPNGALQIITTLKNTVQVGKVLTQHPDICKMSFTGSSSVGKLLATQCTSTMKRVSLELGGNAPFIVFDDADIETATKALIASKFRHSGQTCVCTNRAYVQSGIYDRLLQAVTNEVERFSLGNGMYSSTTHGPLISPAAVKKNEHFVRDAVNKGAKVSVGGRAATSLGSSFFEPTVLANVSPDALCAKEEIFGPILPLIRFDTEDQVIQLANDTKSGLAGYIATGDLARGWRLAEILNVGMVGVNAGSISDVASPFGGVKESGQGREGSVLGIDEYLEA</sequence>
<comment type="catalytic activity">
    <reaction evidence="4">
        <text>succinate semialdehyde + NADP(+) + H2O = succinate + NADPH + 2 H(+)</text>
        <dbReference type="Rhea" id="RHEA:13213"/>
        <dbReference type="ChEBI" id="CHEBI:15377"/>
        <dbReference type="ChEBI" id="CHEBI:15378"/>
        <dbReference type="ChEBI" id="CHEBI:30031"/>
        <dbReference type="ChEBI" id="CHEBI:57706"/>
        <dbReference type="ChEBI" id="CHEBI:57783"/>
        <dbReference type="ChEBI" id="CHEBI:58349"/>
        <dbReference type="EC" id="1.2.1.16"/>
    </reaction>
</comment>
<comment type="caution">
    <text evidence="10">The sequence shown here is derived from an EMBL/GenBank/DDBJ whole genome shotgun (WGS) entry which is preliminary data.</text>
</comment>
<proteinExistence type="inferred from homology"/>
<feature type="active site" evidence="7">
    <location>
        <position position="268"/>
    </location>
</feature>
<dbReference type="Pfam" id="PF00171">
    <property type="entry name" value="Aldedh"/>
    <property type="match status" value="1"/>
</dbReference>
<evidence type="ECO:0000313" key="10">
    <source>
        <dbReference type="EMBL" id="KAJ5097156.1"/>
    </source>
</evidence>